<protein>
    <recommendedName>
        <fullName evidence="11">Bidirectional sugar transporter SWEET</fullName>
    </recommendedName>
</protein>
<keyword evidence="13" id="KW-1185">Reference proteome</keyword>
<evidence type="ECO:0000256" key="3">
    <source>
        <dbReference type="ARBA" id="ARBA00022448"/>
    </source>
</evidence>
<dbReference type="PANTHER" id="PTHR10791:SF130">
    <property type="entry name" value="BIDIRECTIONAL SUGAR TRANSPORTER SWEET6-RELATED"/>
    <property type="match status" value="1"/>
</dbReference>
<feature type="transmembrane region" description="Helical" evidence="11">
    <location>
        <begin position="102"/>
        <end position="128"/>
    </location>
</feature>
<feature type="transmembrane region" description="Helical" evidence="11">
    <location>
        <begin position="194"/>
        <end position="215"/>
    </location>
</feature>
<reference evidence="12 13" key="1">
    <citation type="journal article" date="2019" name="Nat. Plants">
        <title>Genome sequencing of Musa balbisiana reveals subgenome evolution and function divergence in polyploid bananas.</title>
        <authorList>
            <person name="Yao X."/>
        </authorList>
    </citation>
    <scope>NUCLEOTIDE SEQUENCE [LARGE SCALE GENOMIC DNA]</scope>
    <source>
        <strain evidence="13">cv. DH-PKW</strain>
        <tissue evidence="12">Leaves</tissue>
    </source>
</reference>
<dbReference type="GO" id="GO:0005886">
    <property type="term" value="C:plasma membrane"/>
    <property type="evidence" value="ECO:0007669"/>
    <property type="project" value="UniProtKB-SubCell"/>
</dbReference>
<name>A0A4S8KAN3_MUSBA</name>
<gene>
    <name evidence="12" type="ORF">C4D60_Mb04t08730</name>
</gene>
<keyword evidence="9 11" id="KW-0472">Membrane</keyword>
<dbReference type="InterPro" id="IPR047664">
    <property type="entry name" value="SWEET"/>
</dbReference>
<comment type="subcellular location">
    <subcellularLocation>
        <location evidence="1 11">Cell membrane</location>
        <topology evidence="1 11">Multi-pass membrane protein</topology>
    </subcellularLocation>
</comment>
<dbReference type="PANTHER" id="PTHR10791">
    <property type="entry name" value="RAG1-ACTIVATING PROTEIN 1"/>
    <property type="match status" value="1"/>
</dbReference>
<evidence type="ECO:0000256" key="5">
    <source>
        <dbReference type="ARBA" id="ARBA00022597"/>
    </source>
</evidence>
<evidence type="ECO:0000256" key="4">
    <source>
        <dbReference type="ARBA" id="ARBA00022475"/>
    </source>
</evidence>
<keyword evidence="4" id="KW-1003">Cell membrane</keyword>
<keyword evidence="3 11" id="KW-0813">Transport</keyword>
<dbReference type="EMBL" id="PYDT01000001">
    <property type="protein sequence ID" value="THU72117.1"/>
    <property type="molecule type" value="Genomic_DNA"/>
</dbReference>
<keyword evidence="5 11" id="KW-0762">Sugar transport</keyword>
<dbReference type="GO" id="GO:0051119">
    <property type="term" value="F:sugar transmembrane transporter activity"/>
    <property type="evidence" value="ECO:0007669"/>
    <property type="project" value="InterPro"/>
</dbReference>
<evidence type="ECO:0000313" key="12">
    <source>
        <dbReference type="EMBL" id="THU72117.1"/>
    </source>
</evidence>
<keyword evidence="7" id="KW-0677">Repeat</keyword>
<proteinExistence type="inferred from homology"/>
<evidence type="ECO:0000256" key="8">
    <source>
        <dbReference type="ARBA" id="ARBA00022989"/>
    </source>
</evidence>
<accession>A0A4S8KAN3</accession>
<comment type="subunit">
    <text evidence="10">Forms homooligomers and/or heterooligomers.</text>
</comment>
<comment type="similarity">
    <text evidence="2 11">Belongs to the SWEET sugar transporter family.</text>
</comment>
<dbReference type="STRING" id="52838.A0A4S8KAN3"/>
<evidence type="ECO:0000313" key="13">
    <source>
        <dbReference type="Proteomes" id="UP000317650"/>
    </source>
</evidence>
<comment type="function">
    <text evidence="11">Mediates both low-affinity uptake and efflux of sugar across the membrane.</text>
</comment>
<keyword evidence="6 11" id="KW-0812">Transmembrane</keyword>
<sequence>MMRISADTIRTVFGILGNGTALVLFFSPAPTFRRIWKSGSVEQFHATPYLATLLNCMFWILYGLPMVHPHSTLVLTINGSGLVIELTYVLIFLVYSERNQRLRVLLVLIIEILFVGAVAAVVLTIVHGYMRRSLVVGVLCVIFGTLMYASPLSVMKQVIKTKSVEFMPLFLSLASFFNGICWTIYALIRFDLFITIPNGLGVAFAVGQLILYMMYRGSTVQQMRERKQKMEMGLVNTNGSLKDELENGIKIGN</sequence>
<feature type="transmembrane region" description="Helical" evidence="11">
    <location>
        <begin position="44"/>
        <end position="62"/>
    </location>
</feature>
<evidence type="ECO:0000256" key="10">
    <source>
        <dbReference type="ARBA" id="ARBA00038715"/>
    </source>
</evidence>
<organism evidence="12 13">
    <name type="scientific">Musa balbisiana</name>
    <name type="common">Banana</name>
    <dbReference type="NCBI Taxonomy" id="52838"/>
    <lineage>
        <taxon>Eukaryota</taxon>
        <taxon>Viridiplantae</taxon>
        <taxon>Streptophyta</taxon>
        <taxon>Embryophyta</taxon>
        <taxon>Tracheophyta</taxon>
        <taxon>Spermatophyta</taxon>
        <taxon>Magnoliopsida</taxon>
        <taxon>Liliopsida</taxon>
        <taxon>Zingiberales</taxon>
        <taxon>Musaceae</taxon>
        <taxon>Musa</taxon>
    </lineage>
</organism>
<evidence type="ECO:0000256" key="9">
    <source>
        <dbReference type="ARBA" id="ARBA00023136"/>
    </source>
</evidence>
<dbReference type="InterPro" id="IPR004316">
    <property type="entry name" value="SWEET_rpt"/>
</dbReference>
<dbReference type="FunFam" id="1.20.1280.290:FF:000001">
    <property type="entry name" value="Bidirectional sugar transporter SWEET"/>
    <property type="match status" value="1"/>
</dbReference>
<feature type="transmembrane region" description="Helical" evidence="11">
    <location>
        <begin position="134"/>
        <end position="154"/>
    </location>
</feature>
<evidence type="ECO:0000256" key="6">
    <source>
        <dbReference type="ARBA" id="ARBA00022692"/>
    </source>
</evidence>
<feature type="transmembrane region" description="Helical" evidence="11">
    <location>
        <begin position="74"/>
        <end position="95"/>
    </location>
</feature>
<keyword evidence="8 11" id="KW-1133">Transmembrane helix</keyword>
<dbReference type="Proteomes" id="UP000317650">
    <property type="component" value="Chromosome 4"/>
</dbReference>
<evidence type="ECO:0000256" key="11">
    <source>
        <dbReference type="RuleBase" id="RU910715"/>
    </source>
</evidence>
<dbReference type="Pfam" id="PF03083">
    <property type="entry name" value="MtN3_slv"/>
    <property type="match status" value="2"/>
</dbReference>
<feature type="transmembrane region" description="Helical" evidence="11">
    <location>
        <begin position="166"/>
        <end position="188"/>
    </location>
</feature>
<dbReference type="FunFam" id="1.20.1280.290:FF:000002">
    <property type="entry name" value="Bidirectional sugar transporter SWEET"/>
    <property type="match status" value="1"/>
</dbReference>
<dbReference type="AlphaFoldDB" id="A0A4S8KAN3"/>
<evidence type="ECO:0000256" key="1">
    <source>
        <dbReference type="ARBA" id="ARBA00004651"/>
    </source>
</evidence>
<evidence type="ECO:0000256" key="7">
    <source>
        <dbReference type="ARBA" id="ARBA00022737"/>
    </source>
</evidence>
<comment type="caution">
    <text evidence="12">The sequence shown here is derived from an EMBL/GenBank/DDBJ whole genome shotgun (WGS) entry which is preliminary data.</text>
</comment>
<evidence type="ECO:0000256" key="2">
    <source>
        <dbReference type="ARBA" id="ARBA00007809"/>
    </source>
</evidence>
<feature type="transmembrane region" description="Helical" evidence="11">
    <location>
        <begin position="12"/>
        <end position="32"/>
    </location>
</feature>
<dbReference type="Gene3D" id="1.20.1280.290">
    <property type="match status" value="2"/>
</dbReference>